<dbReference type="AlphaFoldDB" id="A0A8T0XKC9"/>
<accession>A0A8T0XKC9</accession>
<proteinExistence type="predicted"/>
<keyword evidence="3" id="KW-1185">Reference proteome</keyword>
<comment type="caution">
    <text evidence="2">The sequence shown here is derived from an EMBL/GenBank/DDBJ whole genome shotgun (WGS) entry which is preliminary data.</text>
</comment>
<keyword evidence="1" id="KW-1133">Transmembrane helix</keyword>
<evidence type="ECO:0000313" key="3">
    <source>
        <dbReference type="Proteomes" id="UP000823388"/>
    </source>
</evidence>
<dbReference type="Proteomes" id="UP000823388">
    <property type="component" value="Chromosome 1K"/>
</dbReference>
<evidence type="ECO:0000256" key="1">
    <source>
        <dbReference type="SAM" id="Phobius"/>
    </source>
</evidence>
<evidence type="ECO:0000313" key="2">
    <source>
        <dbReference type="EMBL" id="KAG2661922.1"/>
    </source>
</evidence>
<evidence type="ECO:0008006" key="4">
    <source>
        <dbReference type="Google" id="ProtNLM"/>
    </source>
</evidence>
<keyword evidence="1" id="KW-0812">Transmembrane</keyword>
<feature type="transmembrane region" description="Helical" evidence="1">
    <location>
        <begin position="56"/>
        <end position="74"/>
    </location>
</feature>
<protein>
    <recommendedName>
        <fullName evidence="4">Reverse transcriptase zinc-binding domain-containing protein</fullName>
    </recommendedName>
</protein>
<organism evidence="2 3">
    <name type="scientific">Panicum virgatum</name>
    <name type="common">Blackwell switchgrass</name>
    <dbReference type="NCBI Taxonomy" id="38727"/>
    <lineage>
        <taxon>Eukaryota</taxon>
        <taxon>Viridiplantae</taxon>
        <taxon>Streptophyta</taxon>
        <taxon>Embryophyta</taxon>
        <taxon>Tracheophyta</taxon>
        <taxon>Spermatophyta</taxon>
        <taxon>Magnoliopsida</taxon>
        <taxon>Liliopsida</taxon>
        <taxon>Poales</taxon>
        <taxon>Poaceae</taxon>
        <taxon>PACMAD clade</taxon>
        <taxon>Panicoideae</taxon>
        <taxon>Panicodae</taxon>
        <taxon>Paniceae</taxon>
        <taxon>Panicinae</taxon>
        <taxon>Panicum</taxon>
        <taxon>Panicum sect. Hiantes</taxon>
    </lineage>
</organism>
<gene>
    <name evidence="2" type="ORF">PVAP13_1KG111931</name>
</gene>
<sequence length="123" mass="14323">MVIESVTCDLCILQRRETAVHLILRCNFAQACWASIGVNYVTTRPMHQILRRIRSSLGVPFATEIIILMCWSIWTTRNSWIFNNRDPSVQECKAKFCMEFKLILLKAKRSNVLAMESWLALQM</sequence>
<keyword evidence="1" id="KW-0472">Membrane</keyword>
<dbReference type="EMBL" id="CM029037">
    <property type="protein sequence ID" value="KAG2661922.1"/>
    <property type="molecule type" value="Genomic_DNA"/>
</dbReference>
<reference evidence="2" key="1">
    <citation type="submission" date="2020-05" db="EMBL/GenBank/DDBJ databases">
        <title>WGS assembly of Panicum virgatum.</title>
        <authorList>
            <person name="Lovell J.T."/>
            <person name="Jenkins J."/>
            <person name="Shu S."/>
            <person name="Juenger T.E."/>
            <person name="Schmutz J."/>
        </authorList>
    </citation>
    <scope>NUCLEOTIDE SEQUENCE</scope>
    <source>
        <strain evidence="2">AP13</strain>
    </source>
</reference>
<name>A0A8T0XKC9_PANVG</name>